<dbReference type="Gene3D" id="1.20.120.530">
    <property type="entry name" value="GntR ligand-binding domain-like"/>
    <property type="match status" value="1"/>
</dbReference>
<dbReference type="Proteomes" id="UP000831787">
    <property type="component" value="Chromosome"/>
</dbReference>
<feature type="domain" description="HTH gntR-type" evidence="4">
    <location>
        <begin position="5"/>
        <end position="72"/>
    </location>
</feature>
<dbReference type="InterPro" id="IPR011711">
    <property type="entry name" value="GntR_C"/>
</dbReference>
<dbReference type="CDD" id="cd07377">
    <property type="entry name" value="WHTH_GntR"/>
    <property type="match status" value="1"/>
</dbReference>
<dbReference type="InterPro" id="IPR008920">
    <property type="entry name" value="TF_FadR/GntR_C"/>
</dbReference>
<dbReference type="PANTHER" id="PTHR43537:SF5">
    <property type="entry name" value="UXU OPERON TRANSCRIPTIONAL REGULATOR"/>
    <property type="match status" value="1"/>
</dbReference>
<dbReference type="PANTHER" id="PTHR43537">
    <property type="entry name" value="TRANSCRIPTIONAL REGULATOR, GNTR FAMILY"/>
    <property type="match status" value="1"/>
</dbReference>
<keyword evidence="6" id="KW-1185">Reference proteome</keyword>
<dbReference type="InterPro" id="IPR036390">
    <property type="entry name" value="WH_DNA-bd_sf"/>
</dbReference>
<dbReference type="EMBL" id="CP095073">
    <property type="protein sequence ID" value="UOQ44202.1"/>
    <property type="molecule type" value="Genomic_DNA"/>
</dbReference>
<evidence type="ECO:0000259" key="4">
    <source>
        <dbReference type="PROSITE" id="PS50949"/>
    </source>
</evidence>
<evidence type="ECO:0000256" key="3">
    <source>
        <dbReference type="ARBA" id="ARBA00023163"/>
    </source>
</evidence>
<dbReference type="SUPFAM" id="SSF48008">
    <property type="entry name" value="GntR ligand-binding domain-like"/>
    <property type="match status" value="1"/>
</dbReference>
<evidence type="ECO:0000313" key="6">
    <source>
        <dbReference type="Proteomes" id="UP000831787"/>
    </source>
</evidence>
<evidence type="ECO:0000256" key="2">
    <source>
        <dbReference type="ARBA" id="ARBA00023125"/>
    </source>
</evidence>
<name>A0ABY4EJH8_9BACI</name>
<dbReference type="PROSITE" id="PS50949">
    <property type="entry name" value="HTH_GNTR"/>
    <property type="match status" value="1"/>
</dbReference>
<protein>
    <submittedName>
        <fullName evidence="5">GntR family transcriptional regulator</fullName>
    </submittedName>
</protein>
<dbReference type="RefSeq" id="WP_244709970.1">
    <property type="nucleotide sequence ID" value="NZ_CP095073.1"/>
</dbReference>
<reference evidence="5 6" key="1">
    <citation type="submission" date="2022-04" db="EMBL/GenBank/DDBJ databases">
        <title>Halobacillus sp. isolated from saltern.</title>
        <authorList>
            <person name="Won M."/>
            <person name="Lee C.-M."/>
            <person name="Woen H.-Y."/>
            <person name="Kwon S.-W."/>
        </authorList>
    </citation>
    <scope>NUCLEOTIDE SEQUENCE [LARGE SCALE GENOMIC DNA]</scope>
    <source>
        <strain evidence="5 6">SSBR10-3</strain>
    </source>
</reference>
<dbReference type="InterPro" id="IPR036388">
    <property type="entry name" value="WH-like_DNA-bd_sf"/>
</dbReference>
<dbReference type="SUPFAM" id="SSF46785">
    <property type="entry name" value="Winged helix' DNA-binding domain"/>
    <property type="match status" value="1"/>
</dbReference>
<gene>
    <name evidence="5" type="ORF">MUN89_20480</name>
</gene>
<keyword evidence="2" id="KW-0238">DNA-binding</keyword>
<keyword evidence="1" id="KW-0805">Transcription regulation</keyword>
<evidence type="ECO:0000256" key="1">
    <source>
        <dbReference type="ARBA" id="ARBA00023015"/>
    </source>
</evidence>
<dbReference type="InterPro" id="IPR000524">
    <property type="entry name" value="Tscrpt_reg_HTH_GntR"/>
</dbReference>
<dbReference type="SMART" id="SM00345">
    <property type="entry name" value="HTH_GNTR"/>
    <property type="match status" value="1"/>
</dbReference>
<dbReference type="Gene3D" id="1.10.10.10">
    <property type="entry name" value="Winged helix-like DNA-binding domain superfamily/Winged helix DNA-binding domain"/>
    <property type="match status" value="1"/>
</dbReference>
<dbReference type="Pfam" id="PF07729">
    <property type="entry name" value="FCD"/>
    <property type="match status" value="1"/>
</dbReference>
<organism evidence="5 6">
    <name type="scientific">Halobacillus salinarum</name>
    <dbReference type="NCBI Taxonomy" id="2932257"/>
    <lineage>
        <taxon>Bacteria</taxon>
        <taxon>Bacillati</taxon>
        <taxon>Bacillota</taxon>
        <taxon>Bacilli</taxon>
        <taxon>Bacillales</taxon>
        <taxon>Bacillaceae</taxon>
        <taxon>Halobacillus</taxon>
    </lineage>
</organism>
<dbReference type="Pfam" id="PF00392">
    <property type="entry name" value="GntR"/>
    <property type="match status" value="1"/>
</dbReference>
<proteinExistence type="predicted"/>
<accession>A0ABY4EJH8</accession>
<sequence>MTMKKNNEELAYEKVKRAIMLKKLHPGQRVTEEWVSNELQMSRTPIRSAFKRLENEGLIKLVPNKGAVVYNPSNKELDDVFQLRIVLEKYAAQLAVASMSQADVVYMERLLEEEVEAYQAKDFEAFMRVNGYIHVYPAEISGNNFLLEEIKKLNQWSDGYLILKDEFYTVPFEEVKSIPEHNRIVDAFRKKDAEEMCAAINAHLLSTLKDLSERHSIFQ</sequence>
<keyword evidence="3" id="KW-0804">Transcription</keyword>
<evidence type="ECO:0000313" key="5">
    <source>
        <dbReference type="EMBL" id="UOQ44202.1"/>
    </source>
</evidence>
<dbReference type="SMART" id="SM00895">
    <property type="entry name" value="FCD"/>
    <property type="match status" value="1"/>
</dbReference>